<dbReference type="AlphaFoldDB" id="X1S0B3"/>
<dbReference type="SMART" id="SM00491">
    <property type="entry name" value="HELICc2"/>
    <property type="match status" value="1"/>
</dbReference>
<dbReference type="InterPro" id="IPR006555">
    <property type="entry name" value="ATP-dep_Helicase_C"/>
</dbReference>
<dbReference type="GO" id="GO:0003678">
    <property type="term" value="F:DNA helicase activity"/>
    <property type="evidence" value="ECO:0007669"/>
    <property type="project" value="TreeGrafter"/>
</dbReference>
<dbReference type="PANTHER" id="PTHR11472:SF34">
    <property type="entry name" value="REGULATOR OF TELOMERE ELONGATION HELICASE 1"/>
    <property type="match status" value="1"/>
</dbReference>
<protein>
    <recommendedName>
        <fullName evidence="1">ATP-dependent helicase C-terminal domain-containing protein</fullName>
    </recommendedName>
</protein>
<dbReference type="GO" id="GO:0006139">
    <property type="term" value="P:nucleobase-containing compound metabolic process"/>
    <property type="evidence" value="ECO:0007669"/>
    <property type="project" value="InterPro"/>
</dbReference>
<dbReference type="GO" id="GO:0016818">
    <property type="term" value="F:hydrolase activity, acting on acid anhydrides, in phosphorus-containing anhydrides"/>
    <property type="evidence" value="ECO:0007669"/>
    <property type="project" value="InterPro"/>
</dbReference>
<reference evidence="2" key="1">
    <citation type="journal article" date="2014" name="Front. Microbiol.">
        <title>High frequency of phylogenetically diverse reductive dehalogenase-homologous genes in deep subseafloor sedimentary metagenomes.</title>
        <authorList>
            <person name="Kawai M."/>
            <person name="Futagami T."/>
            <person name="Toyoda A."/>
            <person name="Takaki Y."/>
            <person name="Nishi S."/>
            <person name="Hori S."/>
            <person name="Arai W."/>
            <person name="Tsubouchi T."/>
            <person name="Morono Y."/>
            <person name="Uchiyama I."/>
            <person name="Ito T."/>
            <person name="Fujiyama A."/>
            <person name="Inagaki F."/>
            <person name="Takami H."/>
        </authorList>
    </citation>
    <scope>NUCLEOTIDE SEQUENCE</scope>
    <source>
        <strain evidence="2">Expedition CK06-06</strain>
    </source>
</reference>
<dbReference type="InterPro" id="IPR045028">
    <property type="entry name" value="DinG/Rad3-like"/>
</dbReference>
<feature type="domain" description="ATP-dependent helicase C-terminal" evidence="1">
    <location>
        <begin position="1"/>
        <end position="84"/>
    </location>
</feature>
<dbReference type="GO" id="GO:0003676">
    <property type="term" value="F:nucleic acid binding"/>
    <property type="evidence" value="ECO:0007669"/>
    <property type="project" value="InterPro"/>
</dbReference>
<dbReference type="InterPro" id="IPR027417">
    <property type="entry name" value="P-loop_NTPase"/>
</dbReference>
<dbReference type="Pfam" id="PF13307">
    <property type="entry name" value="Helicase_C_2"/>
    <property type="match status" value="1"/>
</dbReference>
<name>X1S0B3_9ZZZZ</name>
<dbReference type="PANTHER" id="PTHR11472">
    <property type="entry name" value="DNA REPAIR DEAD HELICASE RAD3/XP-D SUBFAMILY MEMBER"/>
    <property type="match status" value="1"/>
</dbReference>
<gene>
    <name evidence="2" type="ORF">S12H4_10112</name>
</gene>
<evidence type="ECO:0000259" key="1">
    <source>
        <dbReference type="SMART" id="SM00491"/>
    </source>
</evidence>
<accession>X1S0B3</accession>
<sequence>MVLISPAIKDGVDLKDDMCRFQILLKVPYPNIKDARVNYLLNVKKDRDWYNNETAKDIIQTYGRAVRSPTDYAKFYIIDGSFRTFPKKLFPRWFLDALYNKN</sequence>
<comment type="caution">
    <text evidence="2">The sequence shown here is derived from an EMBL/GenBank/DDBJ whole genome shotgun (WGS) entry which is preliminary data.</text>
</comment>
<dbReference type="GO" id="GO:0005524">
    <property type="term" value="F:ATP binding"/>
    <property type="evidence" value="ECO:0007669"/>
    <property type="project" value="InterPro"/>
</dbReference>
<organism evidence="2">
    <name type="scientific">marine sediment metagenome</name>
    <dbReference type="NCBI Taxonomy" id="412755"/>
    <lineage>
        <taxon>unclassified sequences</taxon>
        <taxon>metagenomes</taxon>
        <taxon>ecological metagenomes</taxon>
    </lineage>
</organism>
<dbReference type="Gene3D" id="3.40.50.300">
    <property type="entry name" value="P-loop containing nucleotide triphosphate hydrolases"/>
    <property type="match status" value="1"/>
</dbReference>
<proteinExistence type="predicted"/>
<dbReference type="EMBL" id="BARW01004253">
    <property type="protein sequence ID" value="GAI61214.1"/>
    <property type="molecule type" value="Genomic_DNA"/>
</dbReference>
<evidence type="ECO:0000313" key="2">
    <source>
        <dbReference type="EMBL" id="GAI61214.1"/>
    </source>
</evidence>